<dbReference type="PANTHER" id="PTHR37574:SF1">
    <property type="entry name" value="LIPASE B"/>
    <property type="match status" value="1"/>
</dbReference>
<dbReference type="EMBL" id="BOMS01000158">
    <property type="protein sequence ID" value="GIE72819.1"/>
    <property type="molecule type" value="Genomic_DNA"/>
</dbReference>
<dbReference type="RefSeq" id="WP_239164996.1">
    <property type="nucleotide sequence ID" value="NZ_BAAATY010000054.1"/>
</dbReference>
<protein>
    <submittedName>
        <fullName evidence="1">Lipase</fullName>
    </submittedName>
</protein>
<sequence length="259" mass="26155">MSPRRRSLLLGVAGVVVALLIVLGVRLVGAGGGDDGTRPDQARPGTVLLVPGYGGSRTALTSLAARLQAEGRTADVLTLPGDGTGDLLAQADTLDTAVRDALRAGAPSVDVIGYSAGGVVTRLWVDRHAGAEVARRIVTLGSPLHGARIAGVGAALAPDACPQACRQLAPGSDLLRGITGSLPSGLPWLSIWTENDETVQPPDSARLSGAVNLSLQGLCPAARVAHSELPTDPDVVALVLTALSPTPLSEPTTCPTSAS</sequence>
<reference evidence="1 2" key="1">
    <citation type="submission" date="2021-01" db="EMBL/GenBank/DDBJ databases">
        <title>Whole genome shotgun sequence of Actinoplanes palleronii NBRC 14916.</title>
        <authorList>
            <person name="Komaki H."/>
            <person name="Tamura T."/>
        </authorList>
    </citation>
    <scope>NUCLEOTIDE SEQUENCE [LARGE SCALE GENOMIC DNA]</scope>
    <source>
        <strain evidence="1 2">NBRC 14916</strain>
    </source>
</reference>
<dbReference type="Proteomes" id="UP000624709">
    <property type="component" value="Unassembled WGS sequence"/>
</dbReference>
<name>A0ABQ4BQ69_9ACTN</name>
<dbReference type="InterPro" id="IPR029058">
    <property type="entry name" value="AB_hydrolase_fold"/>
</dbReference>
<dbReference type="PANTHER" id="PTHR37574">
    <property type="entry name" value="LIPASE B"/>
    <property type="match status" value="1"/>
</dbReference>
<gene>
    <name evidence="1" type="ORF">Apa02nite_089270</name>
</gene>
<organism evidence="1 2">
    <name type="scientific">Actinoplanes palleronii</name>
    <dbReference type="NCBI Taxonomy" id="113570"/>
    <lineage>
        <taxon>Bacteria</taxon>
        <taxon>Bacillati</taxon>
        <taxon>Actinomycetota</taxon>
        <taxon>Actinomycetes</taxon>
        <taxon>Micromonosporales</taxon>
        <taxon>Micromonosporaceae</taxon>
        <taxon>Actinoplanes</taxon>
    </lineage>
</organism>
<evidence type="ECO:0000313" key="1">
    <source>
        <dbReference type="EMBL" id="GIE72819.1"/>
    </source>
</evidence>
<dbReference type="InterPro" id="IPR053228">
    <property type="entry name" value="Stereospecific_Lipase"/>
</dbReference>
<proteinExistence type="predicted"/>
<comment type="caution">
    <text evidence="1">The sequence shown here is derived from an EMBL/GenBank/DDBJ whole genome shotgun (WGS) entry which is preliminary data.</text>
</comment>
<dbReference type="SUPFAM" id="SSF53474">
    <property type="entry name" value="alpha/beta-Hydrolases"/>
    <property type="match status" value="1"/>
</dbReference>
<dbReference type="Gene3D" id="3.40.50.1820">
    <property type="entry name" value="alpha/beta hydrolase"/>
    <property type="match status" value="1"/>
</dbReference>
<evidence type="ECO:0000313" key="2">
    <source>
        <dbReference type="Proteomes" id="UP000624709"/>
    </source>
</evidence>
<keyword evidence="2" id="KW-1185">Reference proteome</keyword>
<accession>A0ABQ4BQ69</accession>